<keyword evidence="3 6" id="KW-0812">Transmembrane</keyword>
<evidence type="ECO:0000259" key="7">
    <source>
        <dbReference type="Pfam" id="PF00892"/>
    </source>
</evidence>
<dbReference type="AlphaFoldDB" id="A0A100YUR6"/>
<accession>A0A100YUR6</accession>
<feature type="domain" description="EamA" evidence="7">
    <location>
        <begin position="9"/>
        <end position="135"/>
    </location>
</feature>
<feature type="transmembrane region" description="Helical" evidence="6">
    <location>
        <begin position="119"/>
        <end position="137"/>
    </location>
</feature>
<keyword evidence="4 6" id="KW-1133">Transmembrane helix</keyword>
<dbReference type="EMBL" id="LOJF01000010">
    <property type="protein sequence ID" value="KUH58053.1"/>
    <property type="molecule type" value="Genomic_DNA"/>
</dbReference>
<evidence type="ECO:0000256" key="2">
    <source>
        <dbReference type="ARBA" id="ARBA00007362"/>
    </source>
</evidence>
<keyword evidence="9" id="KW-1185">Reference proteome</keyword>
<dbReference type="OrthoDB" id="9814238at2"/>
<dbReference type="PANTHER" id="PTHR32322:SF2">
    <property type="entry name" value="EAMA DOMAIN-CONTAINING PROTEIN"/>
    <property type="match status" value="1"/>
</dbReference>
<feature type="transmembrane region" description="Helical" evidence="6">
    <location>
        <begin position="143"/>
        <end position="164"/>
    </location>
</feature>
<evidence type="ECO:0000256" key="4">
    <source>
        <dbReference type="ARBA" id="ARBA00022989"/>
    </source>
</evidence>
<reference evidence="8 9" key="1">
    <citation type="submission" date="2015-12" db="EMBL/GenBank/DDBJ databases">
        <title>Draft Genome Sequence of Olsenella scatoligenes SK9K4T; a Producer of 3-Methylindole- (skatole) and 4-Methylphenol- (p-cresol) Isolated from Pig Feces.</title>
        <authorList>
            <person name="Li X."/>
            <person name="Borg B."/>
            <person name="Canibe N."/>
        </authorList>
    </citation>
    <scope>NUCLEOTIDE SEQUENCE [LARGE SCALE GENOMIC DNA]</scope>
    <source>
        <strain evidence="8 9">SK9K4</strain>
    </source>
</reference>
<dbReference type="SUPFAM" id="SSF103481">
    <property type="entry name" value="Multidrug resistance efflux transporter EmrE"/>
    <property type="match status" value="2"/>
</dbReference>
<dbReference type="PANTHER" id="PTHR32322">
    <property type="entry name" value="INNER MEMBRANE TRANSPORTER"/>
    <property type="match status" value="1"/>
</dbReference>
<evidence type="ECO:0000256" key="5">
    <source>
        <dbReference type="ARBA" id="ARBA00023136"/>
    </source>
</evidence>
<evidence type="ECO:0000256" key="6">
    <source>
        <dbReference type="SAM" id="Phobius"/>
    </source>
</evidence>
<dbReference type="InterPro" id="IPR037185">
    <property type="entry name" value="EmrE-like"/>
</dbReference>
<evidence type="ECO:0000313" key="9">
    <source>
        <dbReference type="Proteomes" id="UP000054078"/>
    </source>
</evidence>
<comment type="caution">
    <text evidence="8">The sequence shown here is derived from an EMBL/GenBank/DDBJ whole genome shotgun (WGS) entry which is preliminary data.</text>
</comment>
<dbReference type="InterPro" id="IPR050638">
    <property type="entry name" value="AA-Vitamin_Transporters"/>
</dbReference>
<name>A0A100YUR6_TRASO</name>
<comment type="similarity">
    <text evidence="2">Belongs to the EamA transporter family.</text>
</comment>
<feature type="transmembrane region" description="Helical" evidence="6">
    <location>
        <begin position="207"/>
        <end position="228"/>
    </location>
</feature>
<evidence type="ECO:0000313" key="8">
    <source>
        <dbReference type="EMBL" id="KUH58053.1"/>
    </source>
</evidence>
<evidence type="ECO:0000256" key="1">
    <source>
        <dbReference type="ARBA" id="ARBA00004141"/>
    </source>
</evidence>
<evidence type="ECO:0000256" key="3">
    <source>
        <dbReference type="ARBA" id="ARBA00022692"/>
    </source>
</evidence>
<sequence>MSRASRKYLLSLLVFGSNGIIASQISLPSWQIVLLRTLLGGTLLALIVLGARKRPAFLDHPRDAAYLAASGAALGVGWIFLFEAYKLIGVGIASLAYYCGPVIVMALSPVLFHERLTPAKLLGFAAVICGAFLVVAQGKGVALSPWGLVCGGMSAVMYAVMVVCSKRASNAVAGIEASAIQLVASFAAVAVFALVAHGSELAVPLSANWPAILCLGLVNTGLGCYLYFSAMGQLPVQRVSVWGYLEPLSAVILSALILGEALTPANVAGTVFILGGAIFCEVAGKRRGAEKTSRRLAGSRSAGNLAA</sequence>
<feature type="transmembrane region" description="Helical" evidence="6">
    <location>
        <begin position="63"/>
        <end position="81"/>
    </location>
</feature>
<feature type="transmembrane region" description="Helical" evidence="6">
    <location>
        <begin position="240"/>
        <end position="259"/>
    </location>
</feature>
<feature type="transmembrane region" description="Helical" evidence="6">
    <location>
        <begin position="265"/>
        <end position="284"/>
    </location>
</feature>
<gene>
    <name evidence="8" type="ORF">AUL39_07490</name>
</gene>
<organism evidence="8 9">
    <name type="scientific">Tractidigestivibacter scatoligenes</name>
    <name type="common">Olsenella scatoligenes</name>
    <dbReference type="NCBI Taxonomy" id="1299998"/>
    <lineage>
        <taxon>Bacteria</taxon>
        <taxon>Bacillati</taxon>
        <taxon>Actinomycetota</taxon>
        <taxon>Coriobacteriia</taxon>
        <taxon>Coriobacteriales</taxon>
        <taxon>Atopobiaceae</taxon>
        <taxon>Tractidigestivibacter</taxon>
    </lineage>
</organism>
<dbReference type="STRING" id="1299998.AUL39_07490"/>
<protein>
    <recommendedName>
        <fullName evidence="7">EamA domain-containing protein</fullName>
    </recommendedName>
</protein>
<dbReference type="RefSeq" id="WP_059054984.1">
    <property type="nucleotide sequence ID" value="NZ_LOJF01000010.1"/>
</dbReference>
<proteinExistence type="inferred from homology"/>
<dbReference type="Proteomes" id="UP000054078">
    <property type="component" value="Unassembled WGS sequence"/>
</dbReference>
<dbReference type="GO" id="GO:0016020">
    <property type="term" value="C:membrane"/>
    <property type="evidence" value="ECO:0007669"/>
    <property type="project" value="UniProtKB-SubCell"/>
</dbReference>
<feature type="transmembrane region" description="Helical" evidence="6">
    <location>
        <begin position="32"/>
        <end position="51"/>
    </location>
</feature>
<dbReference type="InterPro" id="IPR000620">
    <property type="entry name" value="EamA_dom"/>
</dbReference>
<comment type="subcellular location">
    <subcellularLocation>
        <location evidence="1">Membrane</location>
        <topology evidence="1">Multi-pass membrane protein</topology>
    </subcellularLocation>
</comment>
<feature type="transmembrane region" description="Helical" evidence="6">
    <location>
        <begin position="171"/>
        <end position="195"/>
    </location>
</feature>
<feature type="domain" description="EamA" evidence="7">
    <location>
        <begin position="146"/>
        <end position="279"/>
    </location>
</feature>
<feature type="transmembrane region" description="Helical" evidence="6">
    <location>
        <begin position="87"/>
        <end position="112"/>
    </location>
</feature>
<dbReference type="Pfam" id="PF00892">
    <property type="entry name" value="EamA"/>
    <property type="match status" value="2"/>
</dbReference>
<keyword evidence="5 6" id="KW-0472">Membrane</keyword>
<dbReference type="Gene3D" id="1.10.3730.20">
    <property type="match status" value="2"/>
</dbReference>